<dbReference type="PANTHER" id="PTHR38432:SF2">
    <property type="entry name" value="TELLURITE RESISTANCE PROTEIN"/>
    <property type="match status" value="1"/>
</dbReference>
<evidence type="ECO:0000313" key="2">
    <source>
        <dbReference type="EMBL" id="SHI39231.1"/>
    </source>
</evidence>
<organism evidence="2 3">
    <name type="scientific">Desulfosporosinus lacus DSM 15449</name>
    <dbReference type="NCBI Taxonomy" id="1121420"/>
    <lineage>
        <taxon>Bacteria</taxon>
        <taxon>Bacillati</taxon>
        <taxon>Bacillota</taxon>
        <taxon>Clostridia</taxon>
        <taxon>Eubacteriales</taxon>
        <taxon>Desulfitobacteriaceae</taxon>
        <taxon>Desulfosporosinus</taxon>
    </lineage>
</organism>
<dbReference type="InterPro" id="IPR008863">
    <property type="entry name" value="Toxic_anion-R_TelA"/>
</dbReference>
<keyword evidence="3" id="KW-1185">Reference proteome</keyword>
<evidence type="ECO:0000256" key="1">
    <source>
        <dbReference type="PIRNR" id="PIRNR026508"/>
    </source>
</evidence>
<dbReference type="STRING" id="1121420.SAMN02746098_04027"/>
<dbReference type="Proteomes" id="UP000183954">
    <property type="component" value="Unassembled WGS sequence"/>
</dbReference>
<accession>A0A1M6AS42</accession>
<dbReference type="OrthoDB" id="9768858at2"/>
<gene>
    <name evidence="2" type="ORF">SAMN02746098_04027</name>
</gene>
<protein>
    <submittedName>
        <fullName evidence="2">Uncharacterized conserved protein YaaN involved in tellurite resistance</fullName>
    </submittedName>
</protein>
<dbReference type="PANTHER" id="PTHR38432">
    <property type="entry name" value="TELA-LIKE PROTEIN SAOUHSC_01408"/>
    <property type="match status" value="1"/>
</dbReference>
<dbReference type="AlphaFoldDB" id="A0A1M6AS42"/>
<dbReference type="PIRSF" id="PIRSF026508">
    <property type="entry name" value="TelA"/>
    <property type="match status" value="1"/>
</dbReference>
<dbReference type="RefSeq" id="WP_073031643.1">
    <property type="nucleotide sequence ID" value="NZ_FQXJ01000017.1"/>
</dbReference>
<comment type="similarity">
    <text evidence="1">Belongs to the TelA family.</text>
</comment>
<dbReference type="EMBL" id="FQXJ01000017">
    <property type="protein sequence ID" value="SHI39231.1"/>
    <property type="molecule type" value="Genomic_DNA"/>
</dbReference>
<name>A0A1M6AS42_9FIRM</name>
<reference evidence="3" key="1">
    <citation type="submission" date="2016-11" db="EMBL/GenBank/DDBJ databases">
        <authorList>
            <person name="Varghese N."/>
            <person name="Submissions S."/>
        </authorList>
    </citation>
    <scope>NUCLEOTIDE SEQUENCE [LARGE SCALE GENOMIC DNA]</scope>
    <source>
        <strain evidence="3">DSM 15449</strain>
    </source>
</reference>
<evidence type="ECO:0000313" key="3">
    <source>
        <dbReference type="Proteomes" id="UP000183954"/>
    </source>
</evidence>
<sequence>MEIQGFTTKLTEDKSLVPALIPEFDLEKKKNEVMAKVMESPEVRSIVRQINIEDVNSIMTFGKNTAEEVSRFSDAILHSMQSTKVEDSGELLIQLNKIMEKFDIKDFKDKPPGFLEKIFSKAKNSVDALFKKYNSMGDEVDKVFVTLKKYEAEIGVANKHLEDMFNKNSEYYEQLGQYIYAGQVVLAELKNNIIPTAQAKADQTGERLDQIAVNNLMQVQEIMEQRIYDLQLAENVAVQSMPTIKAIEYGNYNLVRKINSAFVITMPIFKQCLVQAIMLKRQSVQAKAMSALDEKTNELLLRNAENTALQSKMVAKLATGSSVSIETLEKSWQTIVNGIEETKAIQEEMRQKRLDGTKRLEVLKQDFVNRGIVR</sequence>
<dbReference type="Pfam" id="PF05816">
    <property type="entry name" value="TelA"/>
    <property type="match status" value="1"/>
</dbReference>
<proteinExistence type="inferred from homology"/>